<dbReference type="GO" id="GO:0003700">
    <property type="term" value="F:DNA-binding transcription factor activity"/>
    <property type="evidence" value="ECO:0007669"/>
    <property type="project" value="TreeGrafter"/>
</dbReference>
<keyword evidence="7" id="KW-1185">Reference proteome</keyword>
<evidence type="ECO:0000256" key="4">
    <source>
        <dbReference type="PROSITE-ProRule" id="PRU00335"/>
    </source>
</evidence>
<dbReference type="OrthoDB" id="9805134at2"/>
<name>A0A178I3N2_9HYPH</name>
<gene>
    <name evidence="6" type="ORF">A3840_02370</name>
</gene>
<dbReference type="PRINTS" id="PR00455">
    <property type="entry name" value="HTHTETR"/>
</dbReference>
<dbReference type="Pfam" id="PF21351">
    <property type="entry name" value="TetR_C_41"/>
    <property type="match status" value="1"/>
</dbReference>
<evidence type="ECO:0000256" key="2">
    <source>
        <dbReference type="ARBA" id="ARBA00023125"/>
    </source>
</evidence>
<evidence type="ECO:0000313" key="6">
    <source>
        <dbReference type="EMBL" id="OAM79957.1"/>
    </source>
</evidence>
<dbReference type="PANTHER" id="PTHR30055:SF234">
    <property type="entry name" value="HTH-TYPE TRANSCRIPTIONAL REGULATOR BETI"/>
    <property type="match status" value="1"/>
</dbReference>
<accession>A0A178I3N2</accession>
<organism evidence="6 7">
    <name type="scientific">Devosia elaeis</name>
    <dbReference type="NCBI Taxonomy" id="1770058"/>
    <lineage>
        <taxon>Bacteria</taxon>
        <taxon>Pseudomonadati</taxon>
        <taxon>Pseudomonadota</taxon>
        <taxon>Alphaproteobacteria</taxon>
        <taxon>Hyphomicrobiales</taxon>
        <taxon>Devosiaceae</taxon>
        <taxon>Devosia</taxon>
    </lineage>
</organism>
<evidence type="ECO:0000256" key="1">
    <source>
        <dbReference type="ARBA" id="ARBA00023015"/>
    </source>
</evidence>
<feature type="DNA-binding region" description="H-T-H motif" evidence="4">
    <location>
        <begin position="36"/>
        <end position="55"/>
    </location>
</feature>
<dbReference type="AlphaFoldDB" id="A0A178I3N2"/>
<dbReference type="PANTHER" id="PTHR30055">
    <property type="entry name" value="HTH-TYPE TRANSCRIPTIONAL REGULATOR RUTR"/>
    <property type="match status" value="1"/>
</dbReference>
<dbReference type="EMBL" id="LVVY01000061">
    <property type="protein sequence ID" value="OAM79957.1"/>
    <property type="molecule type" value="Genomic_DNA"/>
</dbReference>
<dbReference type="InterPro" id="IPR050109">
    <property type="entry name" value="HTH-type_TetR-like_transc_reg"/>
</dbReference>
<evidence type="ECO:0000256" key="3">
    <source>
        <dbReference type="ARBA" id="ARBA00023163"/>
    </source>
</evidence>
<feature type="domain" description="HTH tetR-type" evidence="5">
    <location>
        <begin position="13"/>
        <end position="73"/>
    </location>
</feature>
<comment type="caution">
    <text evidence="6">The sequence shown here is derived from an EMBL/GenBank/DDBJ whole genome shotgun (WGS) entry which is preliminary data.</text>
</comment>
<proteinExistence type="predicted"/>
<reference evidence="6 7" key="1">
    <citation type="submission" date="2016-03" db="EMBL/GenBank/DDBJ databases">
        <title>Genome sequencing of Devosia sp. S37.</title>
        <authorList>
            <person name="Mohd Nor M."/>
        </authorList>
    </citation>
    <scope>NUCLEOTIDE SEQUENCE [LARGE SCALE GENOMIC DNA]</scope>
    <source>
        <strain evidence="6 7">S37</strain>
    </source>
</reference>
<dbReference type="Pfam" id="PF00440">
    <property type="entry name" value="TetR_N"/>
    <property type="match status" value="1"/>
</dbReference>
<dbReference type="RefSeq" id="WP_067451291.1">
    <property type="nucleotide sequence ID" value="NZ_LVVY01000061.1"/>
</dbReference>
<evidence type="ECO:0000313" key="7">
    <source>
        <dbReference type="Proteomes" id="UP000078389"/>
    </source>
</evidence>
<dbReference type="STRING" id="1770058.A3840_02370"/>
<sequence>MQVERRSQDERRAATRQALLQAARDLFADKGYAATGTPEIVAAAGVTRGALYHHFADKLALFAAVVEDEHAAVAAAITAMADGEGAPADMIDALVAGGDAFLAAMQDPGRRRIMLIDAPAVLGPEALDAINQKYGQRTLVEGVQCARDAGVLADVPVEPVAQLLGALFDRAALAPEADIPAYRAAMEAVIRGLRKA</sequence>
<dbReference type="GO" id="GO:0000976">
    <property type="term" value="F:transcription cis-regulatory region binding"/>
    <property type="evidence" value="ECO:0007669"/>
    <property type="project" value="TreeGrafter"/>
</dbReference>
<keyword evidence="3" id="KW-0804">Transcription</keyword>
<keyword evidence="2 4" id="KW-0238">DNA-binding</keyword>
<dbReference type="Proteomes" id="UP000078389">
    <property type="component" value="Unassembled WGS sequence"/>
</dbReference>
<keyword evidence="1" id="KW-0805">Transcription regulation</keyword>
<dbReference type="InterPro" id="IPR001647">
    <property type="entry name" value="HTH_TetR"/>
</dbReference>
<protein>
    <submittedName>
        <fullName evidence="6">TetR family transcriptional regulator</fullName>
    </submittedName>
</protein>
<dbReference type="InterPro" id="IPR049484">
    <property type="entry name" value="Rv0078-like_C"/>
</dbReference>
<dbReference type="SUPFAM" id="SSF46689">
    <property type="entry name" value="Homeodomain-like"/>
    <property type="match status" value="1"/>
</dbReference>
<evidence type="ECO:0000259" key="5">
    <source>
        <dbReference type="PROSITE" id="PS50977"/>
    </source>
</evidence>
<dbReference type="Gene3D" id="1.10.357.10">
    <property type="entry name" value="Tetracycline Repressor, domain 2"/>
    <property type="match status" value="1"/>
</dbReference>
<dbReference type="InterPro" id="IPR009057">
    <property type="entry name" value="Homeodomain-like_sf"/>
</dbReference>
<dbReference type="PROSITE" id="PS50977">
    <property type="entry name" value="HTH_TETR_2"/>
    <property type="match status" value="1"/>
</dbReference>